<gene>
    <name evidence="1" type="ORF">EZS27_034728</name>
</gene>
<protein>
    <submittedName>
        <fullName evidence="1">Uncharacterized protein</fullName>
    </submittedName>
</protein>
<name>A0A5J4PYM0_9ZZZZ</name>
<dbReference type="AlphaFoldDB" id="A0A5J4PYM0"/>
<dbReference type="EMBL" id="SNRY01005539">
    <property type="protein sequence ID" value="KAA6314697.1"/>
    <property type="molecule type" value="Genomic_DNA"/>
</dbReference>
<comment type="caution">
    <text evidence="1">The sequence shown here is derived from an EMBL/GenBank/DDBJ whole genome shotgun (WGS) entry which is preliminary data.</text>
</comment>
<accession>A0A5J4PYM0</accession>
<sequence>MRKSILVLIGFLFSLSSLFAGDDITLIVSAPHAVVVGQQFR</sequence>
<reference evidence="1" key="1">
    <citation type="submission" date="2019-03" db="EMBL/GenBank/DDBJ databases">
        <title>Single cell metagenomics reveals metabolic interactions within the superorganism composed of flagellate Streblomastix strix and complex community of Bacteroidetes bacteria on its surface.</title>
        <authorList>
            <person name="Treitli S.C."/>
            <person name="Kolisko M."/>
            <person name="Husnik F."/>
            <person name="Keeling P."/>
            <person name="Hampl V."/>
        </authorList>
    </citation>
    <scope>NUCLEOTIDE SEQUENCE</scope>
    <source>
        <strain evidence="1">STM</strain>
    </source>
</reference>
<proteinExistence type="predicted"/>
<feature type="non-terminal residue" evidence="1">
    <location>
        <position position="41"/>
    </location>
</feature>
<evidence type="ECO:0000313" key="1">
    <source>
        <dbReference type="EMBL" id="KAA6314697.1"/>
    </source>
</evidence>
<organism evidence="1">
    <name type="scientific">termite gut metagenome</name>
    <dbReference type="NCBI Taxonomy" id="433724"/>
    <lineage>
        <taxon>unclassified sequences</taxon>
        <taxon>metagenomes</taxon>
        <taxon>organismal metagenomes</taxon>
    </lineage>
</organism>